<gene>
    <name evidence="1" type="ORF">OG563_45080</name>
</gene>
<dbReference type="Gene3D" id="1.25.40.10">
    <property type="entry name" value="Tetratricopeptide repeat domain"/>
    <property type="match status" value="5"/>
</dbReference>
<dbReference type="RefSeq" id="WP_329409746.1">
    <property type="nucleotide sequence ID" value="NZ_CP109441.1"/>
</dbReference>
<dbReference type="SMART" id="SM00028">
    <property type="entry name" value="TPR"/>
    <property type="match status" value="7"/>
</dbReference>
<organism evidence="1 2">
    <name type="scientific">Nocardia vinacea</name>
    <dbReference type="NCBI Taxonomy" id="96468"/>
    <lineage>
        <taxon>Bacteria</taxon>
        <taxon>Bacillati</taxon>
        <taxon>Actinomycetota</taxon>
        <taxon>Actinomycetes</taxon>
        <taxon>Mycobacteriales</taxon>
        <taxon>Nocardiaceae</taxon>
        <taxon>Nocardia</taxon>
    </lineage>
</organism>
<name>A0ABZ1YSL8_9NOCA</name>
<sequence length="1471" mass="161096">MAAAVPRSPEAHPVANVVQQGDVAAVASEIPAQPELFADTLSLLVADAVWAAQRDGGTDLADDLVTALDRWFGHPLVSRAAALVTHSASFPAGELEPLLLALIRSARSAWRADRLGAPPVEVLRRRAESEHEDDRSMVAAELLAVAIESCEWRLAEDRVAALSLLADLLGELVSVLSGAEWGTVREQSELMARGAAAARRRLGILGQLSRTDRLRYRRPLAAAHWAAVDFVTWTDGPAAGIDHSRRGLLLYEEVTDAVGSAMLRRLDRATSRHIELLEHAGQVGQARRWRGRRTERLRGLAAAADTLAHRDLGNLIRQLSANDLRTEAAEVSARAVVLAEAEAAEADVAAVQRLARAMVRHGECLYRNGQRAEALLAWHRFLDVQRRLADLSADATAPAGCKEIITLVQRLGDLEAAVEFGDAAVDEWSRLSADNDQHLPTLIDELRAQAHRLEKAGRVADASEMAERAVTLARDLIAMDPQAHRPRLSWTLTCAAGMHLNSWRTADADSRSAEALELIEQLAREEPDRYVRALANALHNRAIARNGNKDYPFARELLARATAQYEVLAADNIAARASLANVLCTRAITLARLRELDEALDCAMRAEAIYTVLAETKPETYLPDLAYALNKVASIREDLGDDDGVRAAATRVLDICAELKDGPGRDAERASALHVMVENLTRTKRPGEALNYSTPLLEVRERMARRDPAASEVELAIALGNHSICLSQSVQPRPALDFAGRALELWRRLARTGQHRERLAGALDRYASDLLALRHREQAIAVSIEAVELYEQVLADHGQLYLATVANFLNNHAMRLAEVGRDEEAVATGLRGLGMFEDLMAIEPRATSPAYGNCLINHAGQLNDLERGAEALDYAARAIDLYEELSRADAGTHAVDLARALINYARAVSSLDRHEEAVTVHERALRLIESVAAHDRRRMLPSLAKAANGFTNRLIDAGQWERACAQARAAAQLWEELAAVDSELYLPTMADVLGEYARSFAEAEERAEAVGYAARATTAFEELTGRDALRYRPKWARAVEYHAYVLARAGDIDRGCAEADRAITIRQAAAVEAPEQNLPRLAWSHGWAARFLVDNERADLGPAHMERSAALYGQLMNGGRADLLPEWITTSRFYAKDLCWNGYFTQAAAAIEEAVRSALRLVAVDRERHRALLADVLGDRIWLLAEVGNRRAALATGMALLAVVQELVGASADDHRALLADSYDRVADCLADVGRIGEALAHNERALVVWEVLAQENGAPSWDLGWSLWRRARWLAEENADPTCLHLSQRAVEVMERTCGKGPGVSHHLAGTLVDHARHLARDGQHAQALACSSRALTMSETLADQKPRRYGPDLADCLRWHATHLAKSGDHEAAVECAERALRLASDAAEHTPASYLPDVAAISGELAGLLSDCDAVRAVDLARRAITLYAELAIIEPEAFGRPLRRLEEELGQVARTDPTTHQQIWMNR</sequence>
<dbReference type="InterPro" id="IPR011990">
    <property type="entry name" value="TPR-like_helical_dom_sf"/>
</dbReference>
<dbReference type="PANTHER" id="PTHR19959:SF119">
    <property type="entry name" value="FUNGAL LIPASE-LIKE DOMAIN-CONTAINING PROTEIN"/>
    <property type="match status" value="1"/>
</dbReference>
<dbReference type="Proteomes" id="UP001432062">
    <property type="component" value="Chromosome"/>
</dbReference>
<evidence type="ECO:0000313" key="1">
    <source>
        <dbReference type="EMBL" id="WUV46163.1"/>
    </source>
</evidence>
<protein>
    <submittedName>
        <fullName evidence="1">Tetratricopeptide repeat protein</fullName>
    </submittedName>
</protein>
<evidence type="ECO:0000313" key="2">
    <source>
        <dbReference type="Proteomes" id="UP001432062"/>
    </source>
</evidence>
<dbReference type="PANTHER" id="PTHR19959">
    <property type="entry name" value="KINESIN LIGHT CHAIN"/>
    <property type="match status" value="1"/>
</dbReference>
<reference evidence="1" key="1">
    <citation type="submission" date="2022-10" db="EMBL/GenBank/DDBJ databases">
        <title>The complete genomes of actinobacterial strains from the NBC collection.</title>
        <authorList>
            <person name="Joergensen T.S."/>
            <person name="Alvarez Arevalo M."/>
            <person name="Sterndorff E.B."/>
            <person name="Faurdal D."/>
            <person name="Vuksanovic O."/>
            <person name="Mourched A.-S."/>
            <person name="Charusanti P."/>
            <person name="Shaw S."/>
            <person name="Blin K."/>
            <person name="Weber T."/>
        </authorList>
    </citation>
    <scope>NUCLEOTIDE SEQUENCE</scope>
    <source>
        <strain evidence="1">NBC_01482</strain>
    </source>
</reference>
<dbReference type="SUPFAM" id="SSF48452">
    <property type="entry name" value="TPR-like"/>
    <property type="match status" value="4"/>
</dbReference>
<proteinExistence type="predicted"/>
<dbReference type="InterPro" id="IPR019734">
    <property type="entry name" value="TPR_rpt"/>
</dbReference>
<dbReference type="EMBL" id="CP109441">
    <property type="protein sequence ID" value="WUV46163.1"/>
    <property type="molecule type" value="Genomic_DNA"/>
</dbReference>
<accession>A0ABZ1YSL8</accession>
<keyword evidence="2" id="KW-1185">Reference proteome</keyword>